<reference evidence="4" key="8">
    <citation type="journal article" date="2016" name="Sci. Rep.">
        <title>Comprehensive and quantitative proteomic analyses of zebrafish plasma reveals conserved protein profiles between genders and between zebrafish and human.</title>
        <authorList>
            <person name="Li C."/>
            <person name="Tan X.F."/>
            <person name="Lim T.K."/>
            <person name="Lin Q."/>
            <person name="Gong Z."/>
        </authorList>
    </citation>
    <scope>NUCLEOTIDE SEQUENCE</scope>
    <source>
        <strain evidence="4">Tuebingen</strain>
    </source>
</reference>
<organism evidence="2">
    <name type="scientific">Danio rerio</name>
    <name type="common">Zebrafish</name>
    <name type="synonym">Brachydanio rerio</name>
    <dbReference type="NCBI Taxonomy" id="7955"/>
    <lineage>
        <taxon>Eukaryota</taxon>
        <taxon>Metazoa</taxon>
        <taxon>Chordata</taxon>
        <taxon>Craniata</taxon>
        <taxon>Vertebrata</taxon>
        <taxon>Euteleostomi</taxon>
        <taxon>Actinopterygii</taxon>
        <taxon>Neopterygii</taxon>
        <taxon>Teleostei</taxon>
        <taxon>Ostariophysi</taxon>
        <taxon>Cypriniformes</taxon>
        <taxon>Danionidae</taxon>
        <taxon>Danioninae</taxon>
        <taxon>Danio</taxon>
    </lineage>
</organism>
<evidence type="ECO:0000256" key="1">
    <source>
        <dbReference type="SAM" id="SignalP"/>
    </source>
</evidence>
<dbReference type="STRING" id="7955.ENSDARP00000118598"/>
<keyword evidence="3" id="KW-1185">Reference proteome</keyword>
<feature type="chain" id="PRO_5035035120" evidence="1 4">
    <location>
        <begin position="26"/>
        <end position="221"/>
    </location>
</feature>
<protein>
    <submittedName>
        <fullName evidence="2">Si:ch1073-126c3.2</fullName>
    </submittedName>
    <submittedName>
        <fullName evidence="4">Uncharacterized protein LOC555816 precursor</fullName>
    </submittedName>
</protein>
<dbReference type="PaxDb" id="7955-ENSDARP00000118598"/>
<dbReference type="OrthoDB" id="9948000at2759"/>
<dbReference type="Bgee" id="ENSDARG00000092858">
    <property type="expression patterns" value="Expressed in liver and 16 other cell types or tissues"/>
</dbReference>
<dbReference type="RefSeq" id="NP_001138258.1">
    <property type="nucleotide sequence ID" value="NM_001144786.1"/>
</dbReference>
<reference evidence="4" key="3">
    <citation type="journal article" date="2013" name="PLoS ONE">
        <title>Transcriptomic analyses of sexual dimorphism of the zebrafish liver and the effect of sex hormones.</title>
        <authorList>
            <person name="Zheng W."/>
            <person name="Xu H."/>
            <person name="Lam S.H."/>
            <person name="Luo H."/>
            <person name="Karuturi R.K."/>
            <person name="Gong Z."/>
        </authorList>
    </citation>
    <scope>NUCLEOTIDE SEQUENCE</scope>
    <source>
        <strain evidence="4">Tuebingen</strain>
    </source>
</reference>
<proteinExistence type="predicted"/>
<name>B8JME6_DANRE</name>
<dbReference type="AGR" id="ZFIN:ZDB-GENE-030131-4602"/>
<dbReference type="OMA" id="KCGENPP"/>
<dbReference type="eggNOG" id="ENOG502S1ZJ">
    <property type="taxonomic scope" value="Eukaryota"/>
</dbReference>
<evidence type="ECO:0000313" key="3">
    <source>
        <dbReference type="Proteomes" id="UP000000437"/>
    </source>
</evidence>
<dbReference type="HOGENOM" id="CLU_112949_0_0_1"/>
<accession>B8JME6</accession>
<reference evidence="4" key="5">
    <citation type="journal article" date="2014" name="Dev. Comp. Immunol.">
        <title>Phagocytosis of mycobacteria by zebrafish macrophages is dependent on the scavenger receptor Marco, a key control factor of pro-inflammatory signalling.</title>
        <authorList>
            <person name="Benard E.L."/>
            <person name="Roobol S.J."/>
            <person name="Spaink H.P."/>
            <person name="Meijer A.H."/>
        </authorList>
    </citation>
    <scope>NUCLEOTIDE SEQUENCE</scope>
    <source>
        <strain evidence="4">Tuebingen</strain>
    </source>
</reference>
<dbReference type="AlphaFoldDB" id="B8JME6"/>
<dbReference type="Proteomes" id="UP000000437">
    <property type="component" value="Chromosome 13"/>
</dbReference>
<gene>
    <name evidence="2 4 5" type="primary">si:ch1073-126c3.2</name>
    <name evidence="4" type="synonym">fd36h06</name>
    <name evidence="4" type="synonym">wu:fd36h06</name>
</gene>
<accession>A0A8M1NPQ5</accession>
<reference evidence="4" key="1">
    <citation type="journal article" date="2013" name="Environ. Sci. Technol.">
        <title>Gene responses in the central nervous system of zebrafish embryos exposed to the neurotoxicant methyl mercury.</title>
        <authorList>
            <person name="Ho N.Y."/>
            <person name="Yang L."/>
            <person name="Legradi J."/>
            <person name="Armant O."/>
            <person name="Takamiya M."/>
            <person name="Rastegar S."/>
            <person name="Strahle U."/>
        </authorList>
    </citation>
    <scope>NUCLEOTIDE SEQUENCE</scope>
    <source>
        <strain evidence="4">Tuebingen</strain>
    </source>
</reference>
<dbReference type="EMBL" id="CU633804">
    <property type="status" value="NOT_ANNOTATED_CDS"/>
    <property type="molecule type" value="Genomic_DNA"/>
</dbReference>
<dbReference type="GeneTree" id="ENSGT00610000086460"/>
<sequence>MESATIGRKWKQLLLFAFLSTLTHGQSHSSCLPADFSFDQLDKQLQNIKNCLETVSDNWTSYQHGNILNQLQALTDIIQRQDNKAFQKLLPENCPAPAVPENGGLLCLSVKDKIYCKPMCNAGYDFNFLRRSRLFEECSTATKHTWTTQYIGGNRLAICNKSHIAVSGAPSAYFPQGEDCHITKSNEQLTQNITNIFKSELAKVETTESESTKLLCGNINN</sequence>
<dbReference type="Ensembl" id="ENSDART00000131467.3">
    <property type="protein sequence ID" value="ENSDARP00000118598.1"/>
    <property type="gene ID" value="ENSDARG00000092858.3"/>
</dbReference>
<evidence type="ECO:0000313" key="2">
    <source>
        <dbReference type="Ensembl" id="ENSDARP00000118598"/>
    </source>
</evidence>
<reference evidence="4" key="10">
    <citation type="submission" date="2025-04" db="UniProtKB">
        <authorList>
            <consortium name="RefSeq"/>
        </authorList>
    </citation>
    <scope>IDENTIFICATION</scope>
    <source>
        <strain evidence="4">Tuebingen</strain>
    </source>
</reference>
<reference evidence="4" key="6">
    <citation type="journal article" date="2015" name="Nat. Commun.">
        <title>RFX transcription factors are essential for hearing in mice.</title>
        <authorList>
            <person name="Elkon R."/>
            <person name="Milon B."/>
            <person name="Morrison L."/>
            <person name="Shah M."/>
            <person name="Vijayakumar S."/>
            <person name="Racherla M."/>
            <person name="Leitch C.C."/>
            <person name="Silipino L."/>
            <person name="Hadi S."/>
            <person name="Weiss-Gayet M."/>
            <person name="Barras E."/>
            <person name="Schmid C.D."/>
            <person name="Ait-Lounis A."/>
            <person name="Barnes A."/>
            <person name="Song Y."/>
            <person name="Eisenman D.J."/>
            <person name="Eliyahu E."/>
            <person name="Frolenkov G.I."/>
            <person name="Strome S.E."/>
            <person name="Durand B."/>
            <person name="Zaghloul N.A."/>
            <person name="Jones S.M."/>
            <person name="Reith W."/>
            <person name="Hertzano R."/>
        </authorList>
    </citation>
    <scope>NUCLEOTIDE SEQUENCE</scope>
    <source>
        <strain evidence="4">Tuebingen</strain>
    </source>
</reference>
<dbReference type="ExpressionAtlas" id="B8JME6">
    <property type="expression patterns" value="baseline and differential"/>
</dbReference>
<reference evidence="4" key="7">
    <citation type="journal article" date="2016" name="BMC Genomics">
        <title>Gene evolution and gene expression after whole genome duplication in fish: the PhyloFish database.</title>
        <authorList>
            <person name="Pasquier J."/>
            <person name="Cabau C."/>
            <person name="Nguyen T."/>
            <person name="Jouanno E."/>
            <person name="Severac D."/>
            <person name="Braasch I."/>
            <person name="Journot L."/>
            <person name="Pontarotti P."/>
            <person name="Klopp C."/>
            <person name="Postlethwait J.H."/>
            <person name="Guiguen Y."/>
            <person name="Bobe J."/>
        </authorList>
    </citation>
    <scope>NUCLEOTIDE SEQUENCE</scope>
    <source>
        <strain evidence="4">Tuebingen</strain>
    </source>
</reference>
<dbReference type="GeneID" id="555816"/>
<feature type="signal peptide" evidence="1">
    <location>
        <begin position="1"/>
        <end position="25"/>
    </location>
</feature>
<reference evidence="2 3" key="2">
    <citation type="journal article" date="2013" name="Nature">
        <title>The zebrafish reference genome sequence and its relationship to the human genome.</title>
        <authorList>
            <consortium name="Genome Reference Consortium Zebrafish"/>
            <person name="Howe K."/>
            <person name="Clark M.D."/>
            <person name="Torroja C.F."/>
            <person name="Torrance J."/>
            <person name="Berthelot C."/>
            <person name="Muffato M."/>
            <person name="Collins J.E."/>
            <person name="Humphray S."/>
            <person name="McLaren K."/>
            <person name="Matthews L."/>
            <person name="McLaren S."/>
            <person name="Sealy I."/>
            <person name="Caccamo M."/>
            <person name="Churcher C."/>
            <person name="Scott C."/>
            <person name="Barrett J.C."/>
            <person name="Koch R."/>
            <person name="Rauch G.J."/>
            <person name="White S."/>
            <person name="Chow W."/>
            <person name="Kilian B."/>
            <person name="Quintais L.T."/>
            <person name="Guerra-Assuncao J.A."/>
            <person name="Zhou Y."/>
            <person name="Gu Y."/>
            <person name="Yen J."/>
            <person name="Vogel J.H."/>
            <person name="Eyre T."/>
            <person name="Redmond S."/>
            <person name="Banerjee R."/>
            <person name="Chi J."/>
            <person name="Fu B."/>
            <person name="Langley E."/>
            <person name="Maguire S.F."/>
            <person name="Laird G.K."/>
            <person name="Lloyd D."/>
            <person name="Kenyon E."/>
            <person name="Donaldson S."/>
            <person name="Sehra H."/>
            <person name="Almeida-King J."/>
            <person name="Loveland J."/>
            <person name="Trevanion S."/>
            <person name="Jones M."/>
            <person name="Quail M."/>
            <person name="Willey D."/>
            <person name="Hunt A."/>
            <person name="Burton J."/>
            <person name="Sims S."/>
            <person name="McLay K."/>
            <person name="Plumb B."/>
            <person name="Davis J."/>
            <person name="Clee C."/>
            <person name="Oliver K."/>
            <person name="Clark R."/>
            <person name="Riddle C."/>
            <person name="Elliot D."/>
            <person name="Eliott D."/>
            <person name="Threadgold G."/>
            <person name="Harden G."/>
            <person name="Ware D."/>
            <person name="Begum S."/>
            <person name="Mortimore B."/>
            <person name="Mortimer B."/>
            <person name="Kerry G."/>
            <person name="Heath P."/>
            <person name="Phillimore B."/>
            <person name="Tracey A."/>
            <person name="Corby N."/>
            <person name="Dunn M."/>
            <person name="Johnson C."/>
            <person name="Wood J."/>
            <person name="Clark S."/>
            <person name="Pelan S."/>
            <person name="Griffiths G."/>
            <person name="Smith M."/>
            <person name="Glithero R."/>
            <person name="Howden P."/>
            <person name="Barker N."/>
            <person name="Lloyd C."/>
            <person name="Stevens C."/>
            <person name="Harley J."/>
            <person name="Holt K."/>
            <person name="Panagiotidis G."/>
            <person name="Lovell J."/>
            <person name="Beasley H."/>
            <person name="Henderson C."/>
            <person name="Gordon D."/>
            <person name="Auger K."/>
            <person name="Wright D."/>
            <person name="Collins J."/>
            <person name="Raisen C."/>
            <person name="Dyer L."/>
            <person name="Leung K."/>
            <person name="Robertson L."/>
            <person name="Ambridge K."/>
            <person name="Leongamornlert D."/>
            <person name="McGuire S."/>
            <person name="Gilderthorp R."/>
            <person name="Griffiths C."/>
            <person name="Manthravadi D."/>
            <person name="Nichol S."/>
            <person name="Barker G."/>
            <person name="Whitehead S."/>
            <person name="Kay M."/>
            <person name="Brown J."/>
            <person name="Murnane C."/>
            <person name="Gray E."/>
            <person name="Humphries M."/>
            <person name="Sycamore N."/>
            <person name="Barker D."/>
            <person name="Saunders D."/>
            <person name="Wallis J."/>
            <person name="Babbage A."/>
            <person name="Hammond S."/>
            <person name="Mashreghi-Mohammadi M."/>
            <person name="Barr L."/>
            <person name="Martin S."/>
            <person name="Wray P."/>
            <person name="Ellington A."/>
            <person name="Matthews N."/>
            <person name="Ellwood M."/>
            <person name="Woodmansey R."/>
            <person name="Clark G."/>
            <person name="Cooper J."/>
            <person name="Cooper J."/>
            <person name="Tromans A."/>
            <person name="Grafham D."/>
            <person name="Skuce C."/>
            <person name="Pandian R."/>
            <person name="Andrews R."/>
            <person name="Harrison E."/>
            <person name="Kimberley A."/>
            <person name="Garnett J."/>
            <person name="Fosker N."/>
            <person name="Hall R."/>
            <person name="Garner P."/>
            <person name="Kelly D."/>
            <person name="Bird C."/>
            <person name="Palmer S."/>
            <person name="Gehring I."/>
            <person name="Berger A."/>
            <person name="Dooley C.M."/>
            <person name="Ersan-Urun Z."/>
            <person name="Eser C."/>
            <person name="Geiger H."/>
            <person name="Geisler M."/>
            <person name="Karotki L."/>
            <person name="Kirn A."/>
            <person name="Konantz J."/>
            <person name="Konantz M."/>
            <person name="Oberlander M."/>
            <person name="Rudolph-Geiger S."/>
            <person name="Teucke M."/>
            <person name="Lanz C."/>
            <person name="Raddatz G."/>
            <person name="Osoegawa K."/>
            <person name="Zhu B."/>
            <person name="Rapp A."/>
            <person name="Widaa S."/>
            <person name="Langford C."/>
            <person name="Yang F."/>
            <person name="Schuster S.C."/>
            <person name="Carter N.P."/>
            <person name="Harrow J."/>
            <person name="Ning Z."/>
            <person name="Herrero J."/>
            <person name="Searle S.M."/>
            <person name="Enright A."/>
            <person name="Geisler R."/>
            <person name="Plasterk R.H."/>
            <person name="Lee C."/>
            <person name="Westerfield M."/>
            <person name="de Jong P.J."/>
            <person name="Zon L.I."/>
            <person name="Postlethwait J.H."/>
            <person name="Nusslein-Volhard C."/>
            <person name="Hubbard T.J."/>
            <person name="Roest Crollius H."/>
            <person name="Rogers J."/>
            <person name="Stemple D.L."/>
        </authorList>
    </citation>
    <scope>NUCLEOTIDE SEQUENCE [LARGE SCALE GENOMIC DNA]</scope>
    <source>
        <strain evidence="2">Tuebingen</strain>
    </source>
</reference>
<reference evidence="2" key="4">
    <citation type="submission" date="2013-08" db="UniProtKB">
        <authorList>
            <consortium name="Ensembl"/>
        </authorList>
    </citation>
    <scope>IDENTIFICATION</scope>
    <source>
        <strain evidence="2">Tuebingen</strain>
    </source>
</reference>
<keyword evidence="1 4" id="KW-0732">Signal</keyword>
<reference evidence="4" key="9">
    <citation type="journal article" date="2022" name="Cells">
        <title>Gdnf Acts as a Germ Cell-Derived Growth Factor and Regulates the Zebrafish Germ Stem Cell Niche in Autocrine- and Paracrine-Dependent Manners.</title>
        <authorList>
            <person name="Doretto L.B."/>
            <person name="Butzge A.J."/>
            <person name="Nakajima R.T."/>
            <person name="Martinez E.R.M."/>
            <person name="de Souza B.M."/>
            <person name="Rodrigues M.D.S."/>
            <person name="Rosa I.F."/>
            <person name="Ricci J.M.B."/>
            <person name="Tovo-Neto A."/>
            <person name="Costa D.F."/>
            <person name="Malafaia G."/>
            <person name="Shao C."/>
            <person name="Nobrega R.H."/>
        </authorList>
    </citation>
    <scope>NUCLEOTIDE SEQUENCE</scope>
    <source>
        <strain evidence="4">Tuebingen</strain>
    </source>
</reference>
<dbReference type="ZFIN" id="ZDB-GENE-030131-4602">
    <property type="gene designation" value="si:ch1073-126c3.2"/>
</dbReference>
<evidence type="ECO:0000313" key="5">
    <source>
        <dbReference type="ZFIN" id="ZDB-GENE-030131-4602"/>
    </source>
</evidence>
<dbReference type="KEGG" id="dre:555816"/>
<evidence type="ECO:0000313" key="4">
    <source>
        <dbReference type="RefSeq" id="NP_001138258.1"/>
    </source>
</evidence>